<accession>A0ABT0XHI6</accession>
<dbReference type="EMBL" id="JAMQJY010000001">
    <property type="protein sequence ID" value="MCM2675354.1"/>
    <property type="molecule type" value="Genomic_DNA"/>
</dbReference>
<gene>
    <name evidence="2" type="ORF">NDM98_07525</name>
</gene>
<organism evidence="2 3">
    <name type="scientific">Alkalicoccobacillus plakortidis</name>
    <dbReference type="NCBI Taxonomy" id="444060"/>
    <lineage>
        <taxon>Bacteria</taxon>
        <taxon>Bacillati</taxon>
        <taxon>Bacillota</taxon>
        <taxon>Bacilli</taxon>
        <taxon>Bacillales</taxon>
        <taxon>Bacillaceae</taxon>
        <taxon>Alkalicoccobacillus</taxon>
    </lineage>
</organism>
<protein>
    <submittedName>
        <fullName evidence="2">DUF624 domain-containing protein</fullName>
    </submittedName>
</protein>
<keyword evidence="1" id="KW-0812">Transmembrane</keyword>
<reference evidence="2" key="1">
    <citation type="submission" date="2022-06" db="EMBL/GenBank/DDBJ databases">
        <title>Alkalicoccobacillus porphyridii sp. nov., isolated from a marine red alga, Porphyridium purpureum and reclassification of Shouchella plakortidis and Shouchella gibsonii as Alkalicoccobacillus plakortidis comb. nov. and Alkalicoccobacillus gibsonii comb. nov.</title>
        <authorList>
            <person name="Kim K.H."/>
            <person name="Lee J.K."/>
            <person name="Han D.M."/>
            <person name="Baek J.H."/>
            <person name="Jeon C.O."/>
        </authorList>
    </citation>
    <scope>NUCLEOTIDE SEQUENCE</scope>
    <source>
        <strain evidence="2">DSM 19153</strain>
    </source>
</reference>
<dbReference type="Pfam" id="PF04854">
    <property type="entry name" value="DUF624"/>
    <property type="match status" value="1"/>
</dbReference>
<evidence type="ECO:0000256" key="1">
    <source>
        <dbReference type="SAM" id="Phobius"/>
    </source>
</evidence>
<comment type="caution">
    <text evidence="2">The sequence shown here is derived from an EMBL/GenBank/DDBJ whole genome shotgun (WGS) entry which is preliminary data.</text>
</comment>
<feature type="transmembrane region" description="Helical" evidence="1">
    <location>
        <begin position="48"/>
        <end position="69"/>
    </location>
</feature>
<dbReference type="Proteomes" id="UP001203665">
    <property type="component" value="Unassembled WGS sequence"/>
</dbReference>
<sequence>MELYSGLCLVQLLSLQLHVKQQLGEEDIPLLKTFWNVYRSSFLRSNGVGAILIIISLIWYVDLLFFRTIEGPLHTALHVVMIAIGISIGMLLLYVFPVMVHYQAGVLATLKKALFIGFLHPANMVFLFVSMLSTYYFLIFLPGLIPLFGVSFIIHVNMWIAYKGFERLHEIHLKNQRKQEASKEILT</sequence>
<keyword evidence="1" id="KW-0472">Membrane</keyword>
<keyword evidence="3" id="KW-1185">Reference proteome</keyword>
<evidence type="ECO:0000313" key="2">
    <source>
        <dbReference type="EMBL" id="MCM2675354.1"/>
    </source>
</evidence>
<evidence type="ECO:0000313" key="3">
    <source>
        <dbReference type="Proteomes" id="UP001203665"/>
    </source>
</evidence>
<keyword evidence="1" id="KW-1133">Transmembrane helix</keyword>
<feature type="transmembrane region" description="Helical" evidence="1">
    <location>
        <begin position="144"/>
        <end position="162"/>
    </location>
</feature>
<proteinExistence type="predicted"/>
<feature type="transmembrane region" description="Helical" evidence="1">
    <location>
        <begin position="114"/>
        <end position="138"/>
    </location>
</feature>
<feature type="transmembrane region" description="Helical" evidence="1">
    <location>
        <begin position="75"/>
        <end position="102"/>
    </location>
</feature>
<name>A0ABT0XHI6_9BACI</name>
<dbReference type="InterPro" id="IPR006938">
    <property type="entry name" value="DUF624"/>
</dbReference>